<dbReference type="Pfam" id="PF00326">
    <property type="entry name" value="Peptidase_S9"/>
    <property type="match status" value="1"/>
</dbReference>
<dbReference type="GO" id="GO:0004252">
    <property type="term" value="F:serine-type endopeptidase activity"/>
    <property type="evidence" value="ECO:0007669"/>
    <property type="project" value="UniProtKB-UniRule"/>
</dbReference>
<evidence type="ECO:0000256" key="5">
    <source>
        <dbReference type="ARBA" id="ARBA00022801"/>
    </source>
</evidence>
<dbReference type="Gene3D" id="3.40.50.1820">
    <property type="entry name" value="alpha/beta hydrolase"/>
    <property type="match status" value="1"/>
</dbReference>
<evidence type="ECO:0000259" key="9">
    <source>
        <dbReference type="Pfam" id="PF02897"/>
    </source>
</evidence>
<feature type="non-terminal residue" evidence="10">
    <location>
        <position position="1"/>
    </location>
</feature>
<evidence type="ECO:0000256" key="3">
    <source>
        <dbReference type="ARBA" id="ARBA00011245"/>
    </source>
</evidence>
<evidence type="ECO:0000259" key="8">
    <source>
        <dbReference type="Pfam" id="PF00326"/>
    </source>
</evidence>
<dbReference type="InterPro" id="IPR002470">
    <property type="entry name" value="Peptidase_S9A"/>
</dbReference>
<organism evidence="10 11">
    <name type="scientific">Meira miltonrushii</name>
    <dbReference type="NCBI Taxonomy" id="1280837"/>
    <lineage>
        <taxon>Eukaryota</taxon>
        <taxon>Fungi</taxon>
        <taxon>Dikarya</taxon>
        <taxon>Basidiomycota</taxon>
        <taxon>Ustilaginomycotina</taxon>
        <taxon>Exobasidiomycetes</taxon>
        <taxon>Exobasidiales</taxon>
        <taxon>Brachybasidiaceae</taxon>
        <taxon>Meira</taxon>
    </lineage>
</organism>
<gene>
    <name evidence="10" type="ORF">FA14DRAFT_108513</name>
</gene>
<feature type="domain" description="Peptidase S9 prolyl oligopeptidase catalytic" evidence="8">
    <location>
        <begin position="529"/>
        <end position="699"/>
    </location>
</feature>
<accession>A0A316VD35</accession>
<evidence type="ECO:0000256" key="7">
    <source>
        <dbReference type="RuleBase" id="RU368024"/>
    </source>
</evidence>
<evidence type="ECO:0000313" key="10">
    <source>
        <dbReference type="EMBL" id="PWN34998.1"/>
    </source>
</evidence>
<comment type="similarity">
    <text evidence="2 7">Belongs to the peptidase S9A family.</text>
</comment>
<dbReference type="SUPFAM" id="SSF50993">
    <property type="entry name" value="Peptidase/esterase 'gauge' domain"/>
    <property type="match status" value="1"/>
</dbReference>
<dbReference type="InterPro" id="IPR029058">
    <property type="entry name" value="AB_hydrolase_fold"/>
</dbReference>
<proteinExistence type="inferred from homology"/>
<dbReference type="InterPro" id="IPR001375">
    <property type="entry name" value="Peptidase_S9_cat"/>
</dbReference>
<feature type="domain" description="Peptidase S9A N-terminal" evidence="9">
    <location>
        <begin position="30"/>
        <end position="451"/>
    </location>
</feature>
<dbReference type="GO" id="GO:0070012">
    <property type="term" value="F:oligopeptidase activity"/>
    <property type="evidence" value="ECO:0007669"/>
    <property type="project" value="TreeGrafter"/>
</dbReference>
<keyword evidence="11" id="KW-1185">Reference proteome</keyword>
<feature type="non-terminal residue" evidence="10">
    <location>
        <position position="710"/>
    </location>
</feature>
<dbReference type="SUPFAM" id="SSF53474">
    <property type="entry name" value="alpha/beta-Hydrolases"/>
    <property type="match status" value="1"/>
</dbReference>
<dbReference type="EMBL" id="KZ819603">
    <property type="protein sequence ID" value="PWN34998.1"/>
    <property type="molecule type" value="Genomic_DNA"/>
</dbReference>
<dbReference type="InterPro" id="IPR023302">
    <property type="entry name" value="Pept_S9A_N"/>
</dbReference>
<evidence type="ECO:0000256" key="2">
    <source>
        <dbReference type="ARBA" id="ARBA00005228"/>
    </source>
</evidence>
<dbReference type="GO" id="GO:0005829">
    <property type="term" value="C:cytosol"/>
    <property type="evidence" value="ECO:0007669"/>
    <property type="project" value="TreeGrafter"/>
</dbReference>
<sequence length="710" mass="80260">QATSGWDPKSTPYPSVRRDDIVFSYQSAAAHGNVTVADPYNYLEQSPASSNEVQTFIDQQRSFFKTYSKKFKDFDAIRESIKDAGHYDELQFPEAFGSKDNTLYTYHYRELGSDSRIFYVATQADLEQAYKTKFSPLPGKKVLDEASLGNDSIAFFQNISPDGKTFLYHASKKAVPELATIYTRDISNIFTDTSETTLKDSPEFITGTSDASDGWTSDSKGFFYMRNNASYDDGTTSIRYHKLGTPVQSDTVIVKPNNDPSQTMDFELSDDKKFIIVYVYNDNDKARVYVARLDQPISSSMKWTSIVPEATLHLEYVTNLENDFYFVAYYDNESNQVIKYTVDTNKARSVEMLKELTDKAIIEPTVIPEDKNALIDQFTVFDTDKMFLAYTQDAKRNYYIYDLRTGKRIQHVIPDSVGSASSITSLSTGSDIFLWSWTFNTPGQLYHIKWNVEKGSATSDLVYQAKLQSIDSSQFDIELKWATSKDSTKIPFHLFYRKGVKFDGTRPAMINFHGAFRNIFLASYSPLWMTWVNDYDAVFVLAYPRGGGEVRAEAWHQAGMLGNKQNTIDDVNAIIQYLIDDKIAAKGKVVLTSSSSGATNAMAVTNQAPEGNIGALVLQERTYGYALYDLLRFNTAPDSSGYVAEYGNPQDPQAFDWLRKISPLHNVDKAKVYPAILIFPGNDPVKSWSARKMIAELQYDLPNNPNPFFL</sequence>
<keyword evidence="4 7" id="KW-0645">Protease</keyword>
<comment type="subunit">
    <text evidence="3">Monomer.</text>
</comment>
<keyword evidence="6 7" id="KW-0720">Serine protease</keyword>
<dbReference type="Gene3D" id="2.130.10.120">
    <property type="entry name" value="Prolyl oligopeptidase, N-terminal domain"/>
    <property type="match status" value="1"/>
</dbReference>
<dbReference type="GO" id="GO:0006508">
    <property type="term" value="P:proteolysis"/>
    <property type="evidence" value="ECO:0007669"/>
    <property type="project" value="UniProtKB-KW"/>
</dbReference>
<dbReference type="EC" id="3.4.21.-" evidence="7"/>
<dbReference type="RefSeq" id="XP_025355300.1">
    <property type="nucleotide sequence ID" value="XM_025495842.1"/>
</dbReference>
<evidence type="ECO:0000256" key="6">
    <source>
        <dbReference type="ARBA" id="ARBA00022825"/>
    </source>
</evidence>
<dbReference type="PRINTS" id="PR00862">
    <property type="entry name" value="PROLIGOPTASE"/>
</dbReference>
<comment type="catalytic activity">
    <reaction evidence="1">
        <text>Hydrolysis of Pro-|-Xaa &gt;&gt; Ala-|-Xaa in oligopeptides.</text>
        <dbReference type="EC" id="3.4.21.26"/>
    </reaction>
</comment>
<name>A0A316VD35_9BASI</name>
<evidence type="ECO:0000313" key="11">
    <source>
        <dbReference type="Proteomes" id="UP000245771"/>
    </source>
</evidence>
<evidence type="ECO:0000256" key="4">
    <source>
        <dbReference type="ARBA" id="ARBA00022670"/>
    </source>
</evidence>
<dbReference type="PANTHER" id="PTHR42881:SF2">
    <property type="entry name" value="PROLYL ENDOPEPTIDASE"/>
    <property type="match status" value="1"/>
</dbReference>
<dbReference type="Pfam" id="PF02897">
    <property type="entry name" value="Peptidase_S9_N"/>
    <property type="match status" value="1"/>
</dbReference>
<evidence type="ECO:0000256" key="1">
    <source>
        <dbReference type="ARBA" id="ARBA00001070"/>
    </source>
</evidence>
<dbReference type="InterPro" id="IPR051167">
    <property type="entry name" value="Prolyl_oligopep/macrocyclase"/>
</dbReference>
<reference evidence="10 11" key="1">
    <citation type="journal article" date="2018" name="Mol. Biol. Evol.">
        <title>Broad Genomic Sampling Reveals a Smut Pathogenic Ancestry of the Fungal Clade Ustilaginomycotina.</title>
        <authorList>
            <person name="Kijpornyongpan T."/>
            <person name="Mondo S.J."/>
            <person name="Barry K."/>
            <person name="Sandor L."/>
            <person name="Lee J."/>
            <person name="Lipzen A."/>
            <person name="Pangilinan J."/>
            <person name="LaButti K."/>
            <person name="Hainaut M."/>
            <person name="Henrissat B."/>
            <person name="Grigoriev I.V."/>
            <person name="Spatafora J.W."/>
            <person name="Aime M.C."/>
        </authorList>
    </citation>
    <scope>NUCLEOTIDE SEQUENCE [LARGE SCALE GENOMIC DNA]</scope>
    <source>
        <strain evidence="10 11">MCA 3882</strain>
    </source>
</reference>
<dbReference type="PANTHER" id="PTHR42881">
    <property type="entry name" value="PROLYL ENDOPEPTIDASE"/>
    <property type="match status" value="1"/>
</dbReference>
<dbReference type="AlphaFoldDB" id="A0A316VD35"/>
<protein>
    <recommendedName>
        <fullName evidence="7">Prolyl endopeptidase</fullName>
        <ecNumber evidence="7">3.4.21.-</ecNumber>
    </recommendedName>
</protein>
<dbReference type="Proteomes" id="UP000245771">
    <property type="component" value="Unassembled WGS sequence"/>
</dbReference>
<keyword evidence="5 7" id="KW-0378">Hydrolase</keyword>
<dbReference type="GeneID" id="37017623"/>
<dbReference type="InParanoid" id="A0A316VD35"/>
<dbReference type="OrthoDB" id="248387at2759"/>